<comment type="caution">
    <text evidence="1">The sequence shown here is derived from an EMBL/GenBank/DDBJ whole genome shotgun (WGS) entry which is preliminary data.</text>
</comment>
<dbReference type="EMBL" id="JABTEG010000007">
    <property type="protein sequence ID" value="KAG4304630.1"/>
    <property type="molecule type" value="Genomic_DNA"/>
</dbReference>
<name>A0ACB7CC63_9ASCO</name>
<reference evidence="1 2" key="1">
    <citation type="journal article" date="2021" name="Commun. Biol.">
        <title>Genomic insights into the host specific adaptation of the Pneumocystis genus.</title>
        <authorList>
            <person name="Cisse O.H."/>
            <person name="Ma L."/>
            <person name="Dekker J.P."/>
            <person name="Khil P.P."/>
            <person name="Youn J.-H."/>
            <person name="Brenchley J.M."/>
            <person name="Blair R."/>
            <person name="Pahar B."/>
            <person name="Chabe M."/>
            <person name="Van Rompay K.K.A."/>
            <person name="Keesler R."/>
            <person name="Sukura A."/>
            <person name="Hirsch V."/>
            <person name="Kutty G."/>
            <person name="Liu Y."/>
            <person name="Peng L."/>
            <person name="Chen J."/>
            <person name="Song J."/>
            <person name="Weissenbacher-Lang C."/>
            <person name="Xu J."/>
            <person name="Upham N.S."/>
            <person name="Stajich J.E."/>
            <person name="Cuomo C.A."/>
            <person name="Cushion M.T."/>
            <person name="Kovacs J.A."/>
        </authorList>
    </citation>
    <scope>NUCLEOTIDE SEQUENCE [LARGE SCALE GENOMIC DNA]</scope>
    <source>
        <strain evidence="1 2">RABM</strain>
    </source>
</reference>
<keyword evidence="2" id="KW-1185">Reference proteome</keyword>
<evidence type="ECO:0000313" key="2">
    <source>
        <dbReference type="Proteomes" id="UP000768646"/>
    </source>
</evidence>
<gene>
    <name evidence="1" type="ORF">PORY_002023</name>
</gene>
<proteinExistence type="predicted"/>
<sequence>MSSLDYYRPSYDPLDDRKRRLTDKDEYDDRNVRSRYAYRDSGKRYSNSRGRSKESDEYGHRHDTSRDHVIRADPYTLNYLVSFSAFNDWYKSTNTFTDIIEKEMYQKYETYKQDLYARLAKPFVYEHMDVSWFKEKYLPESRLPIYEKIIEMRKSARTDFINRLNNGEFVDFTIDSDESELDHKPILIENMIHIFEESFDDNLKTYKNVLSLKNITPDVSYMDLTTLLSEYPIVKNIILSNPNPFRGFMREAYVELNDTVGVENLIQNIQSQKPNEKAGPITVVFYSRPSCTRKILLPPSMSTLENLSQDLEFAIQAVKKMDKKIDENVDFTEEIKEYMASVFSNSSENSSDDLKMIKKTLDLFVEYLRYVHSFHFYTVTEYDSIYELEKQFPGQFVRLPVPQDDFELSFKQELWRAQFVEKMKIFLNSEKADLVKLGAKPFDEAIEFKIESHIRQEDEKRFRCSVNDCKKLFKGPEFVRKHIEKRHSEWLNDAKKELILLNNYVLDTSRVFPVEAYPHSFSNIQKYPYNKTSMHIMSKNGSDASEKSVLQPTTRGSLHTQSLSSEKTNINYDQDINNKRSSLGKSSYNKSKVFNEYKGRDSTISKTYKDLDNVIDETPDLNY</sequence>
<evidence type="ECO:0000313" key="1">
    <source>
        <dbReference type="EMBL" id="KAG4304630.1"/>
    </source>
</evidence>
<protein>
    <submittedName>
        <fullName evidence="1">Uncharacterized protein</fullName>
    </submittedName>
</protein>
<organism evidence="1 2">
    <name type="scientific">Pneumocystis oryctolagi</name>
    <dbReference type="NCBI Taxonomy" id="42067"/>
    <lineage>
        <taxon>Eukaryota</taxon>
        <taxon>Fungi</taxon>
        <taxon>Dikarya</taxon>
        <taxon>Ascomycota</taxon>
        <taxon>Taphrinomycotina</taxon>
        <taxon>Pneumocystomycetes</taxon>
        <taxon>Pneumocystaceae</taxon>
        <taxon>Pneumocystis</taxon>
    </lineage>
</organism>
<dbReference type="Proteomes" id="UP000768646">
    <property type="component" value="Unassembled WGS sequence"/>
</dbReference>
<accession>A0ACB7CC63</accession>